<dbReference type="GeneID" id="112053397"/>
<dbReference type="Proteomes" id="UP001652582">
    <property type="component" value="Chromosome 4"/>
</dbReference>
<feature type="chain" id="PRO_5045075381" evidence="1">
    <location>
        <begin position="17"/>
        <end position="121"/>
    </location>
</feature>
<dbReference type="AlphaFoldDB" id="A0A6J1NLB7"/>
<gene>
    <name evidence="3" type="primary">LOC112053397</name>
</gene>
<sequence>MMRVVVLLCVIGFAISSPPVSKSRKQIEDFRAALENSRIDDGVLLDSRILANPKANIWENSGKYEGDILLDDNQIEALVSDYAGVDSSNRAAFVVANTRWPGNVMLFDISSEFSKRYYYLR</sequence>
<keyword evidence="1" id="KW-0732">Signal</keyword>
<evidence type="ECO:0000256" key="1">
    <source>
        <dbReference type="SAM" id="SignalP"/>
    </source>
</evidence>
<reference evidence="3" key="1">
    <citation type="submission" date="2025-08" db="UniProtKB">
        <authorList>
            <consortium name="RefSeq"/>
        </authorList>
    </citation>
    <scope>IDENTIFICATION</scope>
</reference>
<proteinExistence type="predicted"/>
<dbReference type="OrthoDB" id="291007at2759"/>
<dbReference type="KEGG" id="bany:112053397"/>
<organism evidence="2 3">
    <name type="scientific">Bicyclus anynana</name>
    <name type="common">Squinting bush brown butterfly</name>
    <dbReference type="NCBI Taxonomy" id="110368"/>
    <lineage>
        <taxon>Eukaryota</taxon>
        <taxon>Metazoa</taxon>
        <taxon>Ecdysozoa</taxon>
        <taxon>Arthropoda</taxon>
        <taxon>Hexapoda</taxon>
        <taxon>Insecta</taxon>
        <taxon>Pterygota</taxon>
        <taxon>Neoptera</taxon>
        <taxon>Endopterygota</taxon>
        <taxon>Lepidoptera</taxon>
        <taxon>Glossata</taxon>
        <taxon>Ditrysia</taxon>
        <taxon>Papilionoidea</taxon>
        <taxon>Nymphalidae</taxon>
        <taxon>Satyrinae</taxon>
        <taxon>Satyrini</taxon>
        <taxon>Mycalesina</taxon>
        <taxon>Bicyclus</taxon>
    </lineage>
</organism>
<protein>
    <submittedName>
        <fullName evidence="3">Uncharacterized protein LOC112053397</fullName>
    </submittedName>
</protein>
<keyword evidence="2" id="KW-1185">Reference proteome</keyword>
<feature type="signal peptide" evidence="1">
    <location>
        <begin position="1"/>
        <end position="16"/>
    </location>
</feature>
<accession>A0A6J1NLB7</accession>
<evidence type="ECO:0000313" key="3">
    <source>
        <dbReference type="RefSeq" id="XP_023948565.2"/>
    </source>
</evidence>
<evidence type="ECO:0000313" key="2">
    <source>
        <dbReference type="Proteomes" id="UP001652582"/>
    </source>
</evidence>
<name>A0A6J1NLB7_BICAN</name>
<dbReference type="RefSeq" id="XP_023948565.2">
    <property type="nucleotide sequence ID" value="XM_024092797.2"/>
</dbReference>